<dbReference type="Proteomes" id="UP000516230">
    <property type="component" value="Chromosome"/>
</dbReference>
<sequence length="65" mass="7422">MRYEFRIDGDISETLAKGFPELEHVVMAGQTVLYGQVLDEAHVYGLLARFQALGLRLAEMRRLPE</sequence>
<accession>A0A7H0I0B9</accession>
<evidence type="ECO:0000313" key="2">
    <source>
        <dbReference type="Proteomes" id="UP000516230"/>
    </source>
</evidence>
<organism evidence="1 2">
    <name type="scientific">Streptomyces genisteinicus</name>
    <dbReference type="NCBI Taxonomy" id="2768068"/>
    <lineage>
        <taxon>Bacteria</taxon>
        <taxon>Bacillati</taxon>
        <taxon>Actinomycetota</taxon>
        <taxon>Actinomycetes</taxon>
        <taxon>Kitasatosporales</taxon>
        <taxon>Streptomycetaceae</taxon>
        <taxon>Streptomyces</taxon>
    </lineage>
</organism>
<keyword evidence="2" id="KW-1185">Reference proteome</keyword>
<evidence type="ECO:0000313" key="1">
    <source>
        <dbReference type="EMBL" id="QNP66235.1"/>
    </source>
</evidence>
<name>A0A7H0I0B9_9ACTN</name>
<protein>
    <submittedName>
        <fullName evidence="1">Uncharacterized protein</fullName>
    </submittedName>
</protein>
<proteinExistence type="predicted"/>
<dbReference type="EMBL" id="CP060825">
    <property type="protein sequence ID" value="QNP66235.1"/>
    <property type="molecule type" value="Genomic_DNA"/>
</dbReference>
<dbReference type="RefSeq" id="WP_187743294.1">
    <property type="nucleotide sequence ID" value="NZ_CP060825.1"/>
</dbReference>
<reference evidence="1 2" key="1">
    <citation type="submission" date="2020-08" db="EMBL/GenBank/DDBJ databases">
        <title>A novel species.</title>
        <authorList>
            <person name="Gao J."/>
        </authorList>
    </citation>
    <scope>NUCLEOTIDE SEQUENCE [LARGE SCALE GENOMIC DNA]</scope>
    <source>
        <strain evidence="1 2">CRPJ-33</strain>
    </source>
</reference>
<gene>
    <name evidence="1" type="ORF">IAG43_27085</name>
</gene>
<dbReference type="KEGG" id="sgj:IAG43_27085"/>
<dbReference type="AlphaFoldDB" id="A0A7H0I0B9"/>